<keyword evidence="1" id="KW-0479">Metal-binding</keyword>
<dbReference type="InterPro" id="IPR011992">
    <property type="entry name" value="EF-hand-dom_pair"/>
</dbReference>
<accession>A0A7S4CNR2</accession>
<dbReference type="PROSITE" id="PS50222">
    <property type="entry name" value="EF_HAND_2"/>
    <property type="match status" value="2"/>
</dbReference>
<dbReference type="SMART" id="SM00054">
    <property type="entry name" value="EFh"/>
    <property type="match status" value="3"/>
</dbReference>
<keyword evidence="2" id="KW-0677">Repeat</keyword>
<dbReference type="CDD" id="cd00051">
    <property type="entry name" value="EFh"/>
    <property type="match status" value="1"/>
</dbReference>
<dbReference type="SUPFAM" id="SSF47473">
    <property type="entry name" value="EF-hand"/>
    <property type="match status" value="1"/>
</dbReference>
<evidence type="ECO:0000256" key="3">
    <source>
        <dbReference type="ARBA" id="ARBA00022837"/>
    </source>
</evidence>
<dbReference type="InterPro" id="IPR051581">
    <property type="entry name" value="Ca-bind"/>
</dbReference>
<dbReference type="EMBL" id="HBJA01039118">
    <property type="protein sequence ID" value="CAE0802235.1"/>
    <property type="molecule type" value="Transcribed_RNA"/>
</dbReference>
<dbReference type="PANTHER" id="PTHR34524:SF6">
    <property type="entry name" value="CALCYPHOSINE LIKE"/>
    <property type="match status" value="1"/>
</dbReference>
<feature type="compositionally biased region" description="Polar residues" evidence="4">
    <location>
        <begin position="1"/>
        <end position="10"/>
    </location>
</feature>
<protein>
    <recommendedName>
        <fullName evidence="5">EF-hand domain-containing protein</fullName>
    </recommendedName>
</protein>
<name>A0A7S4CNR2_9EUGL</name>
<feature type="domain" description="EF-hand" evidence="5">
    <location>
        <begin position="400"/>
        <end position="435"/>
    </location>
</feature>
<feature type="region of interest" description="Disordered" evidence="4">
    <location>
        <begin position="300"/>
        <end position="328"/>
    </location>
</feature>
<reference evidence="6" key="1">
    <citation type="submission" date="2021-01" db="EMBL/GenBank/DDBJ databases">
        <authorList>
            <person name="Corre E."/>
            <person name="Pelletier E."/>
            <person name="Niang G."/>
            <person name="Scheremetjew M."/>
            <person name="Finn R."/>
            <person name="Kale V."/>
            <person name="Holt S."/>
            <person name="Cochrane G."/>
            <person name="Meng A."/>
            <person name="Brown T."/>
            <person name="Cohen L."/>
        </authorList>
    </citation>
    <scope>NUCLEOTIDE SEQUENCE</scope>
    <source>
        <strain evidence="6">CCMP1594</strain>
    </source>
</reference>
<gene>
    <name evidence="6" type="ORF">EGYM00163_LOCUS13356</name>
</gene>
<feature type="compositionally biased region" description="Low complexity" evidence="4">
    <location>
        <begin position="219"/>
        <end position="233"/>
    </location>
</feature>
<evidence type="ECO:0000259" key="5">
    <source>
        <dbReference type="PROSITE" id="PS50222"/>
    </source>
</evidence>
<proteinExistence type="predicted"/>
<dbReference type="GO" id="GO:0005509">
    <property type="term" value="F:calcium ion binding"/>
    <property type="evidence" value="ECO:0007669"/>
    <property type="project" value="InterPro"/>
</dbReference>
<dbReference type="InterPro" id="IPR018247">
    <property type="entry name" value="EF_Hand_1_Ca_BS"/>
</dbReference>
<dbReference type="AlphaFoldDB" id="A0A7S4CNR2"/>
<evidence type="ECO:0000256" key="2">
    <source>
        <dbReference type="ARBA" id="ARBA00022737"/>
    </source>
</evidence>
<dbReference type="Pfam" id="PF13499">
    <property type="entry name" value="EF-hand_7"/>
    <property type="match status" value="2"/>
</dbReference>
<organism evidence="6">
    <name type="scientific">Eutreptiella gymnastica</name>
    <dbReference type="NCBI Taxonomy" id="73025"/>
    <lineage>
        <taxon>Eukaryota</taxon>
        <taxon>Discoba</taxon>
        <taxon>Euglenozoa</taxon>
        <taxon>Euglenida</taxon>
        <taxon>Spirocuta</taxon>
        <taxon>Euglenophyceae</taxon>
        <taxon>Eutreptiales</taxon>
        <taxon>Eutreptiaceae</taxon>
        <taxon>Eutreptiella</taxon>
    </lineage>
</organism>
<feature type="region of interest" description="Disordered" evidence="4">
    <location>
        <begin position="218"/>
        <end position="237"/>
    </location>
</feature>
<dbReference type="InterPro" id="IPR002048">
    <property type="entry name" value="EF_hand_dom"/>
</dbReference>
<evidence type="ECO:0000256" key="1">
    <source>
        <dbReference type="ARBA" id="ARBA00022723"/>
    </source>
</evidence>
<feature type="compositionally biased region" description="Basic and acidic residues" evidence="4">
    <location>
        <begin position="300"/>
        <end position="311"/>
    </location>
</feature>
<evidence type="ECO:0000313" key="6">
    <source>
        <dbReference type="EMBL" id="CAE0802235.1"/>
    </source>
</evidence>
<feature type="region of interest" description="Disordered" evidence="4">
    <location>
        <begin position="1"/>
        <end position="22"/>
    </location>
</feature>
<evidence type="ECO:0000256" key="4">
    <source>
        <dbReference type="SAM" id="MobiDB-lite"/>
    </source>
</evidence>
<dbReference type="PANTHER" id="PTHR34524">
    <property type="entry name" value="CALCYPHOSIN"/>
    <property type="match status" value="1"/>
</dbReference>
<feature type="domain" description="EF-hand" evidence="5">
    <location>
        <begin position="364"/>
        <end position="399"/>
    </location>
</feature>
<dbReference type="PROSITE" id="PS00018">
    <property type="entry name" value="EF_HAND_1"/>
    <property type="match status" value="4"/>
</dbReference>
<sequence length="593" mass="65926">MAWRTASYTNDPRRSGTRAIPGYTGHLHNAKDVFGVSAGKALQQDSEGVDHTTLKKPKRSAASSTLLSPLDCDGAIWDHHYETSNQAMTSVTAADFDAKNADHGKQVQPNIVGYTGHIHMSHDILGASHDSVVRVSQNARREQLRNIKPLTEESRPHWTAFRAGNKTNPAWKQEYAQILTTRPNPKKSEMTPEQENAVMTLKEKMLQEQIKAATDVLGTTTPHPMTPTSTRSPLMSAPRETFTESVKEHAMMTLAGPEDERSYTGHFSSALPSRRIVGYTGHLRGTQDTIGQNFGRVERLTDPHDRPRDPPHPLGQRYQNAAPPGPPISPQVKQLVQKASKPTPAGVPIIDTVKTKIMQRGGRNGFRSLVRVLRVLDDDGNKKLSRYELLNGLNTYGIHPSQLELDELMIFLDPDGSGQITVTEFARAIRGEMKPPRRALVLQAYRLLDENCDGSVTLGDIQNLYDTSKHPEVLAGEKTAKEVLQDFTAGWDKNQDNQITEREFCDYYNDISAGIDDDQYFELMIRNAWHISGGEGAAENTSCRRVLVIHTDGSETIEEIKNDLGIGAHDKEKMLQNLLAQGVTDIKHVRPYA</sequence>
<keyword evidence="3" id="KW-0106">Calcium</keyword>
<dbReference type="Gene3D" id="1.10.238.10">
    <property type="entry name" value="EF-hand"/>
    <property type="match status" value="2"/>
</dbReference>